<evidence type="ECO:0000313" key="1">
    <source>
        <dbReference type="EMBL" id="KAK3578344.1"/>
    </source>
</evidence>
<evidence type="ECO:0000313" key="2">
    <source>
        <dbReference type="Proteomes" id="UP001195483"/>
    </source>
</evidence>
<dbReference type="EMBL" id="JAEAOA010002274">
    <property type="protein sequence ID" value="KAK3578344.1"/>
    <property type="molecule type" value="Genomic_DNA"/>
</dbReference>
<sequence>MEKVAVEWNIKVEKVNLLKTSVTECNGKVEAQVNACKSKTQGTCTCTCGQSPSFTDYLNLINPYTYMKGPLDDIGNSIASMGNLVANGEK</sequence>
<dbReference type="Proteomes" id="UP001195483">
    <property type="component" value="Unassembled WGS sequence"/>
</dbReference>
<gene>
    <name evidence="1" type="ORF">CHS0354_039051</name>
</gene>
<reference evidence="1" key="1">
    <citation type="journal article" date="2021" name="Genome Biol. Evol.">
        <title>A High-Quality Reference Genome for a Parasitic Bivalve with Doubly Uniparental Inheritance (Bivalvia: Unionida).</title>
        <authorList>
            <person name="Smith C.H."/>
        </authorList>
    </citation>
    <scope>NUCLEOTIDE SEQUENCE</scope>
    <source>
        <strain evidence="1">CHS0354</strain>
    </source>
</reference>
<reference evidence="1" key="3">
    <citation type="submission" date="2023-05" db="EMBL/GenBank/DDBJ databases">
        <authorList>
            <person name="Smith C.H."/>
        </authorList>
    </citation>
    <scope>NUCLEOTIDE SEQUENCE</scope>
    <source>
        <strain evidence="1">CHS0354</strain>
        <tissue evidence="1">Mantle</tissue>
    </source>
</reference>
<accession>A0AAE0RRM9</accession>
<protein>
    <submittedName>
        <fullName evidence="1">Uncharacterized protein</fullName>
    </submittedName>
</protein>
<dbReference type="AlphaFoldDB" id="A0AAE0RRM9"/>
<reference evidence="1" key="2">
    <citation type="journal article" date="2021" name="Genome Biol. Evol.">
        <title>Developing a high-quality reference genome for a parasitic bivalve with doubly uniparental inheritance (Bivalvia: Unionida).</title>
        <authorList>
            <person name="Smith C.H."/>
        </authorList>
    </citation>
    <scope>NUCLEOTIDE SEQUENCE</scope>
    <source>
        <strain evidence="1">CHS0354</strain>
        <tissue evidence="1">Mantle</tissue>
    </source>
</reference>
<proteinExistence type="predicted"/>
<keyword evidence="2" id="KW-1185">Reference proteome</keyword>
<name>A0AAE0RRM9_9BIVA</name>
<comment type="caution">
    <text evidence="1">The sequence shown here is derived from an EMBL/GenBank/DDBJ whole genome shotgun (WGS) entry which is preliminary data.</text>
</comment>
<organism evidence="1 2">
    <name type="scientific">Potamilus streckersoni</name>
    <dbReference type="NCBI Taxonomy" id="2493646"/>
    <lineage>
        <taxon>Eukaryota</taxon>
        <taxon>Metazoa</taxon>
        <taxon>Spiralia</taxon>
        <taxon>Lophotrochozoa</taxon>
        <taxon>Mollusca</taxon>
        <taxon>Bivalvia</taxon>
        <taxon>Autobranchia</taxon>
        <taxon>Heteroconchia</taxon>
        <taxon>Palaeoheterodonta</taxon>
        <taxon>Unionida</taxon>
        <taxon>Unionoidea</taxon>
        <taxon>Unionidae</taxon>
        <taxon>Ambleminae</taxon>
        <taxon>Lampsilini</taxon>
        <taxon>Potamilus</taxon>
    </lineage>
</organism>